<dbReference type="InterPro" id="IPR012337">
    <property type="entry name" value="RNaseH-like_sf"/>
</dbReference>
<dbReference type="Gene3D" id="3.30.420.10">
    <property type="entry name" value="Ribonuclease H-like superfamily/Ribonuclease H"/>
    <property type="match status" value="1"/>
</dbReference>
<name>A0A5Q0M547_VARPD</name>
<gene>
    <name evidence="4" type="ORF">GFK26_19305</name>
</gene>
<dbReference type="PROSITE" id="PS50994">
    <property type="entry name" value="INTEGRASE"/>
    <property type="match status" value="1"/>
</dbReference>
<evidence type="ECO:0000256" key="2">
    <source>
        <dbReference type="SAM" id="MobiDB-lite"/>
    </source>
</evidence>
<organism evidence="4 5">
    <name type="scientific">Variovorax paradoxus</name>
    <dbReference type="NCBI Taxonomy" id="34073"/>
    <lineage>
        <taxon>Bacteria</taxon>
        <taxon>Pseudomonadati</taxon>
        <taxon>Pseudomonadota</taxon>
        <taxon>Betaproteobacteria</taxon>
        <taxon>Burkholderiales</taxon>
        <taxon>Comamonadaceae</taxon>
        <taxon>Variovorax</taxon>
    </lineage>
</organism>
<dbReference type="SUPFAM" id="SSF53098">
    <property type="entry name" value="Ribonuclease H-like"/>
    <property type="match status" value="1"/>
</dbReference>
<feature type="compositionally biased region" description="Basic and acidic residues" evidence="2">
    <location>
        <begin position="484"/>
        <end position="504"/>
    </location>
</feature>
<dbReference type="GO" id="GO:0003676">
    <property type="term" value="F:nucleic acid binding"/>
    <property type="evidence" value="ECO:0007669"/>
    <property type="project" value="InterPro"/>
</dbReference>
<protein>
    <submittedName>
        <fullName evidence="4">IS21 family transposase</fullName>
    </submittedName>
</protein>
<evidence type="ECO:0000313" key="4">
    <source>
        <dbReference type="EMBL" id="QFZ84761.1"/>
    </source>
</evidence>
<dbReference type="PANTHER" id="PTHR35004">
    <property type="entry name" value="TRANSPOSASE RV3428C-RELATED"/>
    <property type="match status" value="1"/>
</dbReference>
<feature type="domain" description="Integrase catalytic" evidence="3">
    <location>
        <begin position="133"/>
        <end position="313"/>
    </location>
</feature>
<sequence length="513" mass="59013">MKLPVRKQREIVRLHFHSPSKSNRFIARSTGVSAETVKTLRGLLIARSPDWQMLKELDDDQWCRTLGTEDKSKLPHRPAPDWQWIHAEMQRPSATLEQLWQEWREVTPNGIAYSQFTALYRHWLKEQHVVMRRTHVPGEKLFVDFAGQTVEIRDAKGGESTFAQIFIAVMGHSNFTYVQAVASQTVADWLICHCNCFEALGGTPKWVVSDNLKAGVLRHGRDQVLINPDYDEMLRHYNTAAVPAQPLRPKQKAKAEVGVQIAQRWMLFKLRNRVFFGLEELNAELRRLTVALNEHPFKKIAGCRRERFEAADKAALQPLPIRPYELCEWRYEVRVGDDYHVEHRKCFYSVPFALTRERVDLRITTSMIEIFFKARRVALHALLKNAGDASTVQEHRPIAHQRVLDGEPRALMKWAEGVGPHAMHMIIHHVQERSDLANGIKAARRMRTLASEHGEARFEAVCAYALPLNITSLRSISSILTKEADLRAQQEPEAKPRPTHDNVRGPEYYGDES</sequence>
<dbReference type="InterPro" id="IPR001584">
    <property type="entry name" value="Integrase_cat-core"/>
</dbReference>
<dbReference type="EMBL" id="CP045644">
    <property type="protein sequence ID" value="QFZ84761.1"/>
    <property type="molecule type" value="Genomic_DNA"/>
</dbReference>
<dbReference type="NCBIfam" id="NF033546">
    <property type="entry name" value="transpos_IS21"/>
    <property type="match status" value="1"/>
</dbReference>
<dbReference type="GO" id="GO:0015074">
    <property type="term" value="P:DNA integration"/>
    <property type="evidence" value="ECO:0007669"/>
    <property type="project" value="InterPro"/>
</dbReference>
<evidence type="ECO:0000313" key="5">
    <source>
        <dbReference type="Proteomes" id="UP000326780"/>
    </source>
</evidence>
<comment type="similarity">
    <text evidence="1">Belongs to the transposase IS21/IS408/IS1162 family.</text>
</comment>
<evidence type="ECO:0000256" key="1">
    <source>
        <dbReference type="ARBA" id="ARBA00009277"/>
    </source>
</evidence>
<dbReference type="InterPro" id="IPR036397">
    <property type="entry name" value="RNaseH_sf"/>
</dbReference>
<dbReference type="Proteomes" id="UP000326780">
    <property type="component" value="Chromosome"/>
</dbReference>
<reference evidence="4 5" key="1">
    <citation type="submission" date="2019-10" db="EMBL/GenBank/DDBJ databases">
        <title>Complete genome sequence of Variovorax paradoxus 5C-2.</title>
        <authorList>
            <person name="Gogoleva N.E."/>
            <person name="Balkin A.S."/>
        </authorList>
    </citation>
    <scope>NUCLEOTIDE SEQUENCE [LARGE SCALE GENOMIC DNA]</scope>
    <source>
        <strain evidence="4 5">5C-2</strain>
    </source>
</reference>
<dbReference type="PANTHER" id="PTHR35004:SF8">
    <property type="entry name" value="TRANSPOSASE RV3428C-RELATED"/>
    <property type="match status" value="1"/>
</dbReference>
<dbReference type="InterPro" id="IPR054353">
    <property type="entry name" value="IstA-like_C"/>
</dbReference>
<dbReference type="Pfam" id="PF22483">
    <property type="entry name" value="Mu-transpos_C_2"/>
    <property type="match status" value="1"/>
</dbReference>
<proteinExistence type="inferred from homology"/>
<evidence type="ECO:0000259" key="3">
    <source>
        <dbReference type="PROSITE" id="PS50994"/>
    </source>
</evidence>
<dbReference type="RefSeq" id="WP_153283383.1">
    <property type="nucleotide sequence ID" value="NZ_CP045644.1"/>
</dbReference>
<accession>A0A5Q0M547</accession>
<feature type="region of interest" description="Disordered" evidence="2">
    <location>
        <begin position="484"/>
        <end position="513"/>
    </location>
</feature>
<dbReference type="AlphaFoldDB" id="A0A5Q0M547"/>